<dbReference type="Pfam" id="PF00884">
    <property type="entry name" value="Sulfatase"/>
    <property type="match status" value="1"/>
</dbReference>
<evidence type="ECO:0000256" key="1">
    <source>
        <dbReference type="ARBA" id="ARBA00001913"/>
    </source>
</evidence>
<dbReference type="InterPro" id="IPR035874">
    <property type="entry name" value="IDS"/>
</dbReference>
<comment type="cofactor">
    <cofactor evidence="1">
        <name>Ca(2+)</name>
        <dbReference type="ChEBI" id="CHEBI:29108"/>
    </cofactor>
</comment>
<proteinExistence type="inferred from homology"/>
<dbReference type="PANTHER" id="PTHR45953:SF1">
    <property type="entry name" value="IDURONATE 2-SULFATASE"/>
    <property type="match status" value="1"/>
</dbReference>
<keyword evidence="6" id="KW-0106">Calcium</keyword>
<comment type="similarity">
    <text evidence="2">Belongs to the sulfatase family.</text>
</comment>
<feature type="domain" description="von Hippel-Lindau disease tumour suppressor beta" evidence="8">
    <location>
        <begin position="503"/>
        <end position="548"/>
    </location>
</feature>
<evidence type="ECO:0000256" key="4">
    <source>
        <dbReference type="ARBA" id="ARBA00022729"/>
    </source>
</evidence>
<dbReference type="AlphaFoldDB" id="A0A381YX59"/>
<evidence type="ECO:0000256" key="3">
    <source>
        <dbReference type="ARBA" id="ARBA00022723"/>
    </source>
</evidence>
<gene>
    <name evidence="9" type="ORF">METZ01_LOCUS134459</name>
</gene>
<keyword evidence="3" id="KW-0479">Metal-binding</keyword>
<dbReference type="Gene3D" id="3.40.720.10">
    <property type="entry name" value="Alkaline Phosphatase, subunit A"/>
    <property type="match status" value="1"/>
</dbReference>
<dbReference type="Gene3D" id="2.60.40.780">
    <property type="entry name" value="von Hippel-Lindau disease tumour suppressor, beta domain"/>
    <property type="match status" value="1"/>
</dbReference>
<dbReference type="SUPFAM" id="SSF49468">
    <property type="entry name" value="VHL"/>
    <property type="match status" value="1"/>
</dbReference>
<dbReference type="InterPro" id="IPR017850">
    <property type="entry name" value="Alkaline_phosphatase_core_sf"/>
</dbReference>
<dbReference type="EMBL" id="UINC01019287">
    <property type="protein sequence ID" value="SVA81605.1"/>
    <property type="molecule type" value="Genomic_DNA"/>
</dbReference>
<feature type="domain" description="Sulfatase N-terminal" evidence="7">
    <location>
        <begin position="30"/>
        <end position="378"/>
    </location>
</feature>
<dbReference type="InterPro" id="IPR000917">
    <property type="entry name" value="Sulfatase_N"/>
</dbReference>
<dbReference type="CDD" id="cd16030">
    <property type="entry name" value="iduronate-2-sulfatase"/>
    <property type="match status" value="1"/>
</dbReference>
<evidence type="ECO:0000259" key="7">
    <source>
        <dbReference type="Pfam" id="PF00884"/>
    </source>
</evidence>
<reference evidence="9" key="1">
    <citation type="submission" date="2018-05" db="EMBL/GenBank/DDBJ databases">
        <authorList>
            <person name="Lanie J.A."/>
            <person name="Ng W.-L."/>
            <person name="Kazmierczak K.M."/>
            <person name="Andrzejewski T.M."/>
            <person name="Davidsen T.M."/>
            <person name="Wayne K.J."/>
            <person name="Tettelin H."/>
            <person name="Glass J.I."/>
            <person name="Rusch D."/>
            <person name="Podicherti R."/>
            <person name="Tsui H.-C.T."/>
            <person name="Winkler M.E."/>
        </authorList>
    </citation>
    <scope>NUCLEOTIDE SEQUENCE</scope>
</reference>
<organism evidence="9">
    <name type="scientific">marine metagenome</name>
    <dbReference type="NCBI Taxonomy" id="408172"/>
    <lineage>
        <taxon>unclassified sequences</taxon>
        <taxon>metagenomes</taxon>
        <taxon>ecological metagenomes</taxon>
    </lineage>
</organism>
<keyword evidence="5" id="KW-0378">Hydrolase</keyword>
<dbReference type="InterPro" id="IPR024053">
    <property type="entry name" value="VHL_beta_dom"/>
</dbReference>
<keyword evidence="4" id="KW-0732">Signal</keyword>
<dbReference type="InterPro" id="IPR036208">
    <property type="entry name" value="VHL_sf"/>
</dbReference>
<name>A0A381YX59_9ZZZZ</name>
<accession>A0A381YX59</accession>
<evidence type="ECO:0008006" key="10">
    <source>
        <dbReference type="Google" id="ProtNLM"/>
    </source>
</evidence>
<evidence type="ECO:0000256" key="2">
    <source>
        <dbReference type="ARBA" id="ARBA00008779"/>
    </source>
</evidence>
<protein>
    <recommendedName>
        <fullName evidence="10">Sulfatase N-terminal domain-containing protein</fullName>
    </recommendedName>
</protein>
<sequence length="582" mass="65265">MPAERSSMKRLILFYVFCASVVNSTTAAKPNVLFIAVDDLNDWIGCMGGHPQARTPNLDRLAASGILFNNAHCAAPSCNPSRTAIFTGLSPHRSGIYRNNQKMREALPNTEILPKTFSRAGWWAAGSGKMLHYFIDARSWDEYFPKKETESPFPRTLYPEKRPVSIPREPWQYVETDWAALDSTDEEYGGDFLVTQWVGEKLGKKHDKPFFLACGIYRPHEPWFVPKKYFEPFPLDKIQLPPGYKADDLDDLPPEGKRRGPNRYFAHIRKHKQWKPAVQAYLASIHFADTMLGHVLDALEKGPNAGNTIVVLWSDHGWHLGEKQHWQKYTAWRACTRVALIVRVPKGAPGLPSGTQPATCTRPVSLLSLAPTLLQLSGLPPHKNHHGPSLVPLLQNTKANWPHIAMTHLQQPGSYSLSAERFRYIHYAAGDEELYDTKTDPYEWRNLATQKEHASTLKRLRALAPTKFAKAVASSIASMPALKWNPLAANARVPASKPAGGTFDVIFINRGPKPVQLFWMTLDGGRKHYATLAPGKQRSQQTRPGAVWQIAEGPVATAKPLGYFKVGDRATRAEVPRREAKR</sequence>
<dbReference type="PANTHER" id="PTHR45953">
    <property type="entry name" value="IDURONATE 2-SULFATASE"/>
    <property type="match status" value="1"/>
</dbReference>
<dbReference type="GO" id="GO:0004423">
    <property type="term" value="F:iduronate-2-sulfatase activity"/>
    <property type="evidence" value="ECO:0007669"/>
    <property type="project" value="InterPro"/>
</dbReference>
<evidence type="ECO:0000313" key="9">
    <source>
        <dbReference type="EMBL" id="SVA81605.1"/>
    </source>
</evidence>
<evidence type="ECO:0000259" key="8">
    <source>
        <dbReference type="Pfam" id="PF01847"/>
    </source>
</evidence>
<dbReference type="SUPFAM" id="SSF53649">
    <property type="entry name" value="Alkaline phosphatase-like"/>
    <property type="match status" value="1"/>
</dbReference>
<dbReference type="InterPro" id="IPR037140">
    <property type="entry name" value="VHL_beta_dom_sf"/>
</dbReference>
<evidence type="ECO:0000256" key="6">
    <source>
        <dbReference type="ARBA" id="ARBA00022837"/>
    </source>
</evidence>
<dbReference type="GO" id="GO:0005737">
    <property type="term" value="C:cytoplasm"/>
    <property type="evidence" value="ECO:0007669"/>
    <property type="project" value="TreeGrafter"/>
</dbReference>
<evidence type="ECO:0000256" key="5">
    <source>
        <dbReference type="ARBA" id="ARBA00022801"/>
    </source>
</evidence>
<dbReference type="GO" id="GO:0046872">
    <property type="term" value="F:metal ion binding"/>
    <property type="evidence" value="ECO:0007669"/>
    <property type="project" value="UniProtKB-KW"/>
</dbReference>
<dbReference type="Pfam" id="PF01847">
    <property type="entry name" value="VHL"/>
    <property type="match status" value="1"/>
</dbReference>